<name>A0A8S4NKL2_OWEFU</name>
<proteinExistence type="predicted"/>
<dbReference type="InterPro" id="IPR036772">
    <property type="entry name" value="SRCR-like_dom_sf"/>
</dbReference>
<evidence type="ECO:0000256" key="1">
    <source>
        <dbReference type="ARBA" id="ARBA00023157"/>
    </source>
</evidence>
<accession>A0A8S4NKL2</accession>
<sequence length="220" mass="25192">KSMHMTFYISRSSDACSKKLAMVRCPNVQNLVFSSKFRLEHSWHGRLLTSPKNETSWVPVCAHRWSYNNSRVLCRSMGYNDSTSTIISKQIPYNYGYIVVKTDIKCNGMEHHLKDCIHLTWENCSQIVLSCAMSQLNVHLESEGPYTGLPAFDFYNKGNLGTTTLCKSCRVCSTIWGIQEAKTICKILGYPPQYTSTRVLHFETSLTQDLIIQGFRCKYM</sequence>
<feature type="non-terminal residue" evidence="4">
    <location>
        <position position="1"/>
    </location>
</feature>
<dbReference type="EMBL" id="CAIIXF020000004">
    <property type="protein sequence ID" value="CAH1782146.1"/>
    <property type="molecule type" value="Genomic_DNA"/>
</dbReference>
<dbReference type="Proteomes" id="UP000749559">
    <property type="component" value="Unassembled WGS sequence"/>
</dbReference>
<dbReference type="SUPFAM" id="SSF56487">
    <property type="entry name" value="SRCR-like"/>
    <property type="match status" value="2"/>
</dbReference>
<dbReference type="AlphaFoldDB" id="A0A8S4NKL2"/>
<dbReference type="PROSITE" id="PS50287">
    <property type="entry name" value="SRCR_2"/>
    <property type="match status" value="1"/>
</dbReference>
<comment type="caution">
    <text evidence="2">Lacks conserved residue(s) required for the propagation of feature annotation.</text>
</comment>
<dbReference type="Pfam" id="PF00530">
    <property type="entry name" value="SRCR"/>
    <property type="match status" value="1"/>
</dbReference>
<evidence type="ECO:0000313" key="5">
    <source>
        <dbReference type="Proteomes" id="UP000749559"/>
    </source>
</evidence>
<keyword evidence="5" id="KW-1185">Reference proteome</keyword>
<evidence type="ECO:0000256" key="2">
    <source>
        <dbReference type="PROSITE-ProRule" id="PRU00196"/>
    </source>
</evidence>
<dbReference type="PANTHER" id="PTHR48071:SF18">
    <property type="entry name" value="DELETED IN MALIGNANT BRAIN TUMORS 1 PROTEIN-RELATED"/>
    <property type="match status" value="1"/>
</dbReference>
<feature type="non-terminal residue" evidence="4">
    <location>
        <position position="220"/>
    </location>
</feature>
<evidence type="ECO:0000313" key="4">
    <source>
        <dbReference type="EMBL" id="CAH1782146.1"/>
    </source>
</evidence>
<dbReference type="GO" id="GO:0016020">
    <property type="term" value="C:membrane"/>
    <property type="evidence" value="ECO:0007669"/>
    <property type="project" value="InterPro"/>
</dbReference>
<dbReference type="PANTHER" id="PTHR48071">
    <property type="entry name" value="SRCR DOMAIN-CONTAINING PROTEIN"/>
    <property type="match status" value="1"/>
</dbReference>
<dbReference type="InterPro" id="IPR001190">
    <property type="entry name" value="SRCR"/>
</dbReference>
<protein>
    <recommendedName>
        <fullName evidence="3">SRCR domain-containing protein</fullName>
    </recommendedName>
</protein>
<reference evidence="4" key="1">
    <citation type="submission" date="2022-03" db="EMBL/GenBank/DDBJ databases">
        <authorList>
            <person name="Martin C."/>
        </authorList>
    </citation>
    <scope>NUCLEOTIDE SEQUENCE</scope>
</reference>
<dbReference type="SMART" id="SM00202">
    <property type="entry name" value="SR"/>
    <property type="match status" value="1"/>
</dbReference>
<dbReference type="Gene3D" id="3.10.250.10">
    <property type="entry name" value="SRCR-like domain"/>
    <property type="match status" value="1"/>
</dbReference>
<organism evidence="4 5">
    <name type="scientific">Owenia fusiformis</name>
    <name type="common">Polychaete worm</name>
    <dbReference type="NCBI Taxonomy" id="6347"/>
    <lineage>
        <taxon>Eukaryota</taxon>
        <taxon>Metazoa</taxon>
        <taxon>Spiralia</taxon>
        <taxon>Lophotrochozoa</taxon>
        <taxon>Annelida</taxon>
        <taxon>Polychaeta</taxon>
        <taxon>Sedentaria</taxon>
        <taxon>Canalipalpata</taxon>
        <taxon>Sabellida</taxon>
        <taxon>Oweniida</taxon>
        <taxon>Oweniidae</taxon>
        <taxon>Owenia</taxon>
    </lineage>
</organism>
<feature type="disulfide bond" evidence="2">
    <location>
        <begin position="106"/>
        <end position="116"/>
    </location>
</feature>
<feature type="domain" description="SRCR" evidence="3">
    <location>
        <begin position="29"/>
        <end position="132"/>
    </location>
</feature>
<dbReference type="OrthoDB" id="536948at2759"/>
<comment type="caution">
    <text evidence="4">The sequence shown here is derived from an EMBL/GenBank/DDBJ whole genome shotgun (WGS) entry which is preliminary data.</text>
</comment>
<gene>
    <name evidence="4" type="ORF">OFUS_LOCUS8625</name>
</gene>
<evidence type="ECO:0000259" key="3">
    <source>
        <dbReference type="PROSITE" id="PS50287"/>
    </source>
</evidence>
<keyword evidence="1 2" id="KW-1015">Disulfide bond</keyword>